<reference evidence="4" key="1">
    <citation type="submission" date="2020-04" db="EMBL/GenBank/DDBJ databases">
        <authorList>
            <person name="Neveu A P."/>
        </authorList>
    </citation>
    <scope>NUCLEOTIDE SEQUENCE</scope>
    <source>
        <tissue evidence="4">Whole embryo</tissue>
    </source>
</reference>
<evidence type="ECO:0000256" key="3">
    <source>
        <dbReference type="ARBA" id="ARBA00023006"/>
    </source>
</evidence>
<name>A0A6F9D788_9ASCI</name>
<dbReference type="EMBL" id="LR783137">
    <property type="protein sequence ID" value="CAB3224157.1"/>
    <property type="molecule type" value="mRNA"/>
</dbReference>
<dbReference type="GO" id="GO:0000407">
    <property type="term" value="C:phagophore assembly site"/>
    <property type="evidence" value="ECO:0007669"/>
    <property type="project" value="TreeGrafter"/>
</dbReference>
<dbReference type="Pfam" id="PF07855">
    <property type="entry name" value="ATG101"/>
    <property type="match status" value="1"/>
</dbReference>
<evidence type="ECO:0000313" key="4">
    <source>
        <dbReference type="EMBL" id="CAB3224157.1"/>
    </source>
</evidence>
<dbReference type="InterPro" id="IPR012445">
    <property type="entry name" value="ATG101"/>
</dbReference>
<evidence type="ECO:0000256" key="1">
    <source>
        <dbReference type="ARBA" id="ARBA00007130"/>
    </source>
</evidence>
<dbReference type="GO" id="GO:0019901">
    <property type="term" value="F:protein kinase binding"/>
    <property type="evidence" value="ECO:0007669"/>
    <property type="project" value="TreeGrafter"/>
</dbReference>
<keyword evidence="3" id="KW-0072">Autophagy</keyword>
<evidence type="ECO:0000256" key="2">
    <source>
        <dbReference type="ARBA" id="ARBA00018874"/>
    </source>
</evidence>
<comment type="similarity">
    <text evidence="1">Belongs to the ATG101 family.</text>
</comment>
<sequence>MNANSYNMEIVVECGQVEETVKSIFHTILLHRTTGKFHYKHEGTYSIGTVGTEDVDCEYIDFTYVRVASESLSQTVSEHAALFCEQLQKNTSNDCAMGTITLEFYQKRRSRWPFNDESVPWEMWNLHITERMLQGEAERTIARETAGTRLCEKVTSIVEAVGRYDFVPKMPTQSDLSLVFDTSMTDVQPYLFKIRYNFGDVGFTNTPDSKATNVGFTVRRLFRDTLTL</sequence>
<gene>
    <name evidence="4" type="primary">Atg101</name>
</gene>
<accession>A0A6F9D788</accession>
<dbReference type="AlphaFoldDB" id="A0A6F9D788"/>
<dbReference type="GO" id="GO:0000045">
    <property type="term" value="P:autophagosome assembly"/>
    <property type="evidence" value="ECO:0007669"/>
    <property type="project" value="TreeGrafter"/>
</dbReference>
<organism evidence="4">
    <name type="scientific">Phallusia mammillata</name>
    <dbReference type="NCBI Taxonomy" id="59560"/>
    <lineage>
        <taxon>Eukaryota</taxon>
        <taxon>Metazoa</taxon>
        <taxon>Chordata</taxon>
        <taxon>Tunicata</taxon>
        <taxon>Ascidiacea</taxon>
        <taxon>Phlebobranchia</taxon>
        <taxon>Ascidiidae</taxon>
        <taxon>Phallusia</taxon>
    </lineage>
</organism>
<dbReference type="GO" id="GO:1990316">
    <property type="term" value="C:Atg1/ULK1 kinase complex"/>
    <property type="evidence" value="ECO:0007669"/>
    <property type="project" value="TreeGrafter"/>
</dbReference>
<dbReference type="PANTHER" id="PTHR13292:SF0">
    <property type="entry name" value="AUTOPHAGY-RELATED PROTEIN 101"/>
    <property type="match status" value="1"/>
</dbReference>
<dbReference type="PANTHER" id="PTHR13292">
    <property type="entry name" value="AUTOPHAGY-RELATED PROTEIN 101"/>
    <property type="match status" value="1"/>
</dbReference>
<protein>
    <recommendedName>
        <fullName evidence="2">Autophagy-related protein 101</fullName>
    </recommendedName>
</protein>
<proteinExistence type="evidence at transcript level"/>